<reference evidence="6 7" key="1">
    <citation type="submission" date="2019-04" db="EMBL/GenBank/DDBJ databases">
        <authorList>
            <person name="Van Vliet M D."/>
        </authorList>
    </citation>
    <scope>NUCLEOTIDE SEQUENCE [LARGE SCALE GENOMIC DNA]</scope>
    <source>
        <strain evidence="6 7">F21</strain>
    </source>
</reference>
<dbReference type="Pfam" id="PF07730">
    <property type="entry name" value="HisKA_3"/>
    <property type="match status" value="1"/>
</dbReference>
<feature type="domain" description="Histidine kinase/HSP90-like ATPase" evidence="5">
    <location>
        <begin position="664"/>
        <end position="758"/>
    </location>
</feature>
<name>A0A6C2UWK5_9BACT</name>
<sequence>MKGFQCLECWIYSGISSGIMVKVEFHCRLLAAWLTAVFFWVGSVVAQPVIDSIAQIRRLSPEEAAKNISVLLDAQVVSVGPEGRHFFVFAESAGIYVGRPGDITKQPKVHAGDWIRIDGMTDPGEFAPVIIAHRIEVLRSGPLPVARPYRLDEIHDPASDCDWVSVEGRLTAVSDDTGTHGRVLLTLEMHESIQMGVHLLASEEVWKRLPKLMFSRVRVNALVGTLYNSQRQLTGHVFVINSINDIKLLVEEEASKEPLALPIHSLMRIGADRRQAVRTKGVVTYASPNEIFLRGEGASLRVAVLDGTELQVGQVVEVDGVVWPQPVSPAFRARNVAVLEDPDALPEPGEIILEELTSSDRPEDLLDPRMNYELVRIRAQLVEIGKSFRLSPSDLGDSGQQSLLCRSGSHLFEALLPAGMQAGRQLKSGAFLELTGICNLVQKKNLQWRLYLDRFWIQIRSEGDIVVLQPAPWWTPKRMFWISGTALGLSMLFLIWVVALRKTVDRQTRIIGEKIERESILDERQRIARELHDNLDQGITGAAMQLLGCRKFLETSITKSLEAIRAAMGQSGKATGSLESQLKDQLDAMERDAGRSSGELQSVQAMLAHCGEESRSQILDLRDGLLERMNLPAALRETLAPLADECGAALDVMVAGEPRRLKLVAERNLLLIAKESATNAVRHGAPSHIRVKLCYEDASLSLGIEDDGCGFPLDKLPLAGHFGLLGMRERANKLGAEIRVDSSPGQGTSVKVDLSSIAEWELG</sequence>
<dbReference type="Gene3D" id="1.20.5.1930">
    <property type="match status" value="1"/>
</dbReference>
<feature type="transmembrane region" description="Helical" evidence="4">
    <location>
        <begin position="479"/>
        <end position="500"/>
    </location>
</feature>
<dbReference type="GO" id="GO:0046983">
    <property type="term" value="F:protein dimerization activity"/>
    <property type="evidence" value="ECO:0007669"/>
    <property type="project" value="InterPro"/>
</dbReference>
<keyword evidence="4" id="KW-0472">Membrane</keyword>
<dbReference type="AlphaFoldDB" id="A0A6C2UWK5"/>
<keyword evidence="7" id="KW-1185">Reference proteome</keyword>
<proteinExistence type="predicted"/>
<dbReference type="EMBL" id="CAAHFH010000004">
    <property type="protein sequence ID" value="VGO23497.1"/>
    <property type="molecule type" value="Genomic_DNA"/>
</dbReference>
<keyword evidence="4" id="KW-0812">Transmembrane</keyword>
<dbReference type="GO" id="GO:0016020">
    <property type="term" value="C:membrane"/>
    <property type="evidence" value="ECO:0007669"/>
    <property type="project" value="InterPro"/>
</dbReference>
<keyword evidence="2" id="KW-0418">Kinase</keyword>
<dbReference type="InterPro" id="IPR036890">
    <property type="entry name" value="HATPase_C_sf"/>
</dbReference>
<evidence type="ECO:0000313" key="7">
    <source>
        <dbReference type="Proteomes" id="UP000346198"/>
    </source>
</evidence>
<organism evidence="6 7">
    <name type="scientific">Pontiella sulfatireligans</name>
    <dbReference type="NCBI Taxonomy" id="2750658"/>
    <lineage>
        <taxon>Bacteria</taxon>
        <taxon>Pseudomonadati</taxon>
        <taxon>Kiritimatiellota</taxon>
        <taxon>Kiritimatiellia</taxon>
        <taxon>Kiritimatiellales</taxon>
        <taxon>Pontiellaceae</taxon>
        <taxon>Pontiella</taxon>
    </lineage>
</organism>
<dbReference type="SUPFAM" id="SSF55874">
    <property type="entry name" value="ATPase domain of HSP90 chaperone/DNA topoisomerase II/histidine kinase"/>
    <property type="match status" value="1"/>
</dbReference>
<dbReference type="InterPro" id="IPR050482">
    <property type="entry name" value="Sensor_HK_TwoCompSys"/>
</dbReference>
<dbReference type="PANTHER" id="PTHR24421:SF62">
    <property type="entry name" value="SENSORY TRANSDUCTION HISTIDINE KINASE"/>
    <property type="match status" value="1"/>
</dbReference>
<keyword evidence="3" id="KW-0902">Two-component regulatory system</keyword>
<dbReference type="GO" id="GO:0000155">
    <property type="term" value="F:phosphorelay sensor kinase activity"/>
    <property type="evidence" value="ECO:0007669"/>
    <property type="project" value="InterPro"/>
</dbReference>
<dbReference type="InterPro" id="IPR003594">
    <property type="entry name" value="HATPase_dom"/>
</dbReference>
<dbReference type="Pfam" id="PF02518">
    <property type="entry name" value="HATPase_c"/>
    <property type="match status" value="1"/>
</dbReference>
<evidence type="ECO:0000256" key="3">
    <source>
        <dbReference type="ARBA" id="ARBA00023012"/>
    </source>
</evidence>
<keyword evidence="4" id="KW-1133">Transmembrane helix</keyword>
<dbReference type="SMART" id="SM00387">
    <property type="entry name" value="HATPase_c"/>
    <property type="match status" value="1"/>
</dbReference>
<accession>A0A6C2UWK5</accession>
<keyword evidence="1" id="KW-0808">Transferase</keyword>
<evidence type="ECO:0000259" key="5">
    <source>
        <dbReference type="SMART" id="SM00387"/>
    </source>
</evidence>
<evidence type="ECO:0000256" key="1">
    <source>
        <dbReference type="ARBA" id="ARBA00022679"/>
    </source>
</evidence>
<gene>
    <name evidence="6" type="primary">vraS_3</name>
    <name evidence="6" type="ORF">SCARR_05604</name>
</gene>
<evidence type="ECO:0000256" key="4">
    <source>
        <dbReference type="SAM" id="Phobius"/>
    </source>
</evidence>
<feature type="transmembrane region" description="Helical" evidence="4">
    <location>
        <begin position="29"/>
        <end position="50"/>
    </location>
</feature>
<dbReference type="InterPro" id="IPR011712">
    <property type="entry name" value="Sig_transdc_His_kin_sub3_dim/P"/>
</dbReference>
<evidence type="ECO:0000313" key="6">
    <source>
        <dbReference type="EMBL" id="VGO23497.1"/>
    </source>
</evidence>
<dbReference type="PANTHER" id="PTHR24421">
    <property type="entry name" value="NITRATE/NITRITE SENSOR PROTEIN NARX-RELATED"/>
    <property type="match status" value="1"/>
</dbReference>
<dbReference type="CDD" id="cd16917">
    <property type="entry name" value="HATPase_UhpB-NarQ-NarX-like"/>
    <property type="match status" value="1"/>
</dbReference>
<dbReference type="Proteomes" id="UP000346198">
    <property type="component" value="Unassembled WGS sequence"/>
</dbReference>
<protein>
    <submittedName>
        <fullName evidence="6">Sensor protein VraS</fullName>
    </submittedName>
</protein>
<evidence type="ECO:0000256" key="2">
    <source>
        <dbReference type="ARBA" id="ARBA00022777"/>
    </source>
</evidence>
<dbReference type="Gene3D" id="3.30.565.10">
    <property type="entry name" value="Histidine kinase-like ATPase, C-terminal domain"/>
    <property type="match status" value="1"/>
</dbReference>